<dbReference type="InterPro" id="IPR012165">
    <property type="entry name" value="Cyt_c3_hydrogenase_gsu"/>
</dbReference>
<dbReference type="PIRSF" id="PIRSF006816">
    <property type="entry name" value="Cyc3_hyd_g"/>
    <property type="match status" value="1"/>
</dbReference>
<feature type="binding site" evidence="12">
    <location>
        <position position="230"/>
    </location>
    <ligand>
        <name>[2Fe-2S] cluster</name>
        <dbReference type="ChEBI" id="CHEBI:190135"/>
    </ligand>
</feature>
<sequence>MIKDYKVKITENRFISGITWLLKFRNEEIAKKARPAHFVMVKGIPEYQYDPMMRRAFAIADVIDDEIWIYYDVYGKGTKVLTERKVGEEINVLGPLGKNLFPENFDYYLLVGGGIGFAGLSFLMKEFKKKNIPFKAIYGVRRKEQLSMLDWIKDNNLEKDVIIYTEDGSYGEKGLVTRDLEKLALEKENTAIFTCGPKGMMKAVDKIAKKLNIPCYASLESKMACGFGICIGCVVKDIEKNNYVRVCYEGPVFDTYKIEL</sequence>
<dbReference type="AlphaFoldDB" id="A0A3M0BSA9"/>
<evidence type="ECO:0000256" key="2">
    <source>
        <dbReference type="ARBA" id="ARBA00022448"/>
    </source>
</evidence>
<dbReference type="CDD" id="cd06218">
    <property type="entry name" value="DHOD_e_trans"/>
    <property type="match status" value="1"/>
</dbReference>
<keyword evidence="6 11" id="KW-0274">FAD</keyword>
<keyword evidence="13" id="KW-0472">Membrane</keyword>
<evidence type="ECO:0000256" key="4">
    <source>
        <dbReference type="ARBA" id="ARBA00022714"/>
    </source>
</evidence>
<evidence type="ECO:0000256" key="3">
    <source>
        <dbReference type="ARBA" id="ARBA00022630"/>
    </source>
</evidence>
<keyword evidence="16" id="KW-1185">Reference proteome</keyword>
<dbReference type="EMBL" id="REFO01000010">
    <property type="protein sequence ID" value="RMA97718.1"/>
    <property type="molecule type" value="Genomic_DNA"/>
</dbReference>
<dbReference type="OrthoDB" id="9789468at2"/>
<gene>
    <name evidence="15" type="ORF">CLV39_0341</name>
</gene>
<keyword evidence="13" id="KW-1133">Transmembrane helix</keyword>
<keyword evidence="8 12" id="KW-0408">Iron</keyword>
<evidence type="ECO:0000256" key="12">
    <source>
        <dbReference type="PIRSR" id="PIRSR006816-2"/>
    </source>
</evidence>
<dbReference type="InterPro" id="IPR039261">
    <property type="entry name" value="FNR_nucleotide-bd"/>
</dbReference>
<dbReference type="InterPro" id="IPR019480">
    <property type="entry name" value="Dihydroorotate_DH_Fe-S-bd"/>
</dbReference>
<comment type="cofactor">
    <cofactor evidence="10">
        <name>[2Fe-2S] cluster</name>
        <dbReference type="ChEBI" id="CHEBI:190135"/>
    </cofactor>
</comment>
<keyword evidence="3 11" id="KW-0285">Flavoprotein</keyword>
<dbReference type="GO" id="GO:0051537">
    <property type="term" value="F:2 iron, 2 sulfur cluster binding"/>
    <property type="evidence" value="ECO:0007669"/>
    <property type="project" value="UniProtKB-KW"/>
</dbReference>
<dbReference type="InterPro" id="IPR017927">
    <property type="entry name" value="FAD-bd_FR_type"/>
</dbReference>
<dbReference type="PROSITE" id="PS51384">
    <property type="entry name" value="FAD_FR"/>
    <property type="match status" value="1"/>
</dbReference>
<evidence type="ECO:0000313" key="16">
    <source>
        <dbReference type="Proteomes" id="UP000280842"/>
    </source>
</evidence>
<evidence type="ECO:0000256" key="1">
    <source>
        <dbReference type="ARBA" id="ARBA00006422"/>
    </source>
</evidence>
<dbReference type="SUPFAM" id="SSF63380">
    <property type="entry name" value="Riboflavin synthase domain-like"/>
    <property type="match status" value="1"/>
</dbReference>
<dbReference type="Pfam" id="PF00175">
    <property type="entry name" value="NAD_binding_1"/>
    <property type="match status" value="1"/>
</dbReference>
<evidence type="ECO:0000256" key="8">
    <source>
        <dbReference type="ARBA" id="ARBA00023004"/>
    </source>
</evidence>
<feature type="binding site" evidence="11">
    <location>
        <begin position="77"/>
        <end position="78"/>
    </location>
    <ligand>
        <name>FAD</name>
        <dbReference type="ChEBI" id="CHEBI:57692"/>
    </ligand>
</feature>
<evidence type="ECO:0000256" key="7">
    <source>
        <dbReference type="ARBA" id="ARBA00022982"/>
    </source>
</evidence>
<dbReference type="RefSeq" id="WP_121922488.1">
    <property type="nucleotide sequence ID" value="NZ_REFO01000010.1"/>
</dbReference>
<keyword evidence="9 12" id="KW-0411">Iron-sulfur</keyword>
<dbReference type="InterPro" id="IPR017938">
    <property type="entry name" value="Riboflavin_synthase-like_b-brl"/>
</dbReference>
<feature type="binding site" evidence="12">
    <location>
        <position position="233"/>
    </location>
    <ligand>
        <name>[2Fe-2S] cluster</name>
        <dbReference type="ChEBI" id="CHEBI:190135"/>
    </ligand>
</feature>
<reference evidence="15 16" key="1">
    <citation type="submission" date="2018-10" db="EMBL/GenBank/DDBJ databases">
        <title>Genomic Encyclopedia of Archaeal and Bacterial Type Strains, Phase II (KMG-II): from individual species to whole genera.</title>
        <authorList>
            <person name="Goeker M."/>
        </authorList>
    </citation>
    <scope>NUCLEOTIDE SEQUENCE [LARGE SCALE GENOMIC DNA]</scope>
    <source>
        <strain evidence="15 16">VM1</strain>
    </source>
</reference>
<dbReference type="SUPFAM" id="SSF52343">
    <property type="entry name" value="Ferredoxin reductase-like, C-terminal NADP-linked domain"/>
    <property type="match status" value="1"/>
</dbReference>
<comment type="caution">
    <text evidence="15">The sequence shown here is derived from an EMBL/GenBank/DDBJ whole genome shotgun (WGS) entry which is preliminary data.</text>
</comment>
<feature type="transmembrane region" description="Helical" evidence="13">
    <location>
        <begin position="107"/>
        <end position="124"/>
    </location>
</feature>
<dbReference type="PANTHER" id="PTHR43513">
    <property type="entry name" value="DIHYDROOROTATE DEHYDROGENASE B (NAD(+)), ELECTRON TRANSFER SUBUNIT"/>
    <property type="match status" value="1"/>
</dbReference>
<name>A0A3M0BSA9_9AQUI</name>
<feature type="binding site" evidence="12">
    <location>
        <position position="247"/>
    </location>
    <ligand>
        <name>[2Fe-2S] cluster</name>
        <dbReference type="ChEBI" id="CHEBI:190135"/>
    </ligand>
</feature>
<dbReference type="InterPro" id="IPR001433">
    <property type="entry name" value="OxRdtase_FAD/NAD-bd"/>
</dbReference>
<comment type="cofactor">
    <cofactor evidence="11">
        <name>FAD</name>
        <dbReference type="ChEBI" id="CHEBI:57692"/>
    </cofactor>
    <text evidence="11">Binds 1 FAD per subunit.</text>
</comment>
<dbReference type="Proteomes" id="UP000280842">
    <property type="component" value="Unassembled WGS sequence"/>
</dbReference>
<comment type="similarity">
    <text evidence="1">Belongs to the PyrK family.</text>
</comment>
<evidence type="ECO:0000256" key="11">
    <source>
        <dbReference type="PIRSR" id="PIRSR006816-1"/>
    </source>
</evidence>
<evidence type="ECO:0000256" key="6">
    <source>
        <dbReference type="ARBA" id="ARBA00022827"/>
    </source>
</evidence>
<dbReference type="InterPro" id="IPR050353">
    <property type="entry name" value="PyrK_electron_transfer"/>
</dbReference>
<evidence type="ECO:0000256" key="5">
    <source>
        <dbReference type="ARBA" id="ARBA00022723"/>
    </source>
</evidence>
<dbReference type="GO" id="GO:0006221">
    <property type="term" value="P:pyrimidine nucleotide biosynthetic process"/>
    <property type="evidence" value="ECO:0007669"/>
    <property type="project" value="InterPro"/>
</dbReference>
<keyword evidence="2" id="KW-0813">Transport</keyword>
<keyword evidence="13" id="KW-0812">Transmembrane</keyword>
<dbReference type="GO" id="GO:0046872">
    <property type="term" value="F:metal ion binding"/>
    <property type="evidence" value="ECO:0007669"/>
    <property type="project" value="UniProtKB-KW"/>
</dbReference>
<evidence type="ECO:0000259" key="14">
    <source>
        <dbReference type="PROSITE" id="PS51384"/>
    </source>
</evidence>
<dbReference type="GO" id="GO:0016491">
    <property type="term" value="F:oxidoreductase activity"/>
    <property type="evidence" value="ECO:0007669"/>
    <property type="project" value="InterPro"/>
</dbReference>
<accession>A0A3M0BSA9</accession>
<dbReference type="PANTHER" id="PTHR43513:SF3">
    <property type="entry name" value="DIHYDROOROTATE DEHYDROGENASE B (NAD(+)), ELECTRON TRANSFER SUBUNIT-RELATED"/>
    <property type="match status" value="1"/>
</dbReference>
<dbReference type="Gene3D" id="2.40.30.10">
    <property type="entry name" value="Translation factors"/>
    <property type="match status" value="1"/>
</dbReference>
<keyword evidence="7" id="KW-0249">Electron transport</keyword>
<organism evidence="15 16">
    <name type="scientific">Hydrogenothermus marinus</name>
    <dbReference type="NCBI Taxonomy" id="133270"/>
    <lineage>
        <taxon>Bacteria</taxon>
        <taxon>Pseudomonadati</taxon>
        <taxon>Aquificota</taxon>
        <taxon>Aquificia</taxon>
        <taxon>Aquificales</taxon>
        <taxon>Hydrogenothermaceae</taxon>
        <taxon>Hydrogenothermus</taxon>
    </lineage>
</organism>
<comment type="cofactor">
    <cofactor evidence="12">
        <name>[2Fe-2S] cluster</name>
        <dbReference type="ChEBI" id="CHEBI:190135"/>
    </cofactor>
    <text evidence="12">Binds 1 [2Fe-2S] cluster per subunit.</text>
</comment>
<proteinExistence type="inferred from homology"/>
<protein>
    <submittedName>
        <fullName evidence="15">Dihydroorotate dehydrogenase electron transfer subunit</fullName>
    </submittedName>
</protein>
<dbReference type="Gene3D" id="2.10.240.10">
    <property type="entry name" value="Dihydroorotate dehydrogenase, electron transfer subunit"/>
    <property type="match status" value="1"/>
</dbReference>
<feature type="binding site" evidence="12">
    <location>
        <position position="225"/>
    </location>
    <ligand>
        <name>[2Fe-2S] cluster</name>
        <dbReference type="ChEBI" id="CHEBI:190135"/>
    </ligand>
</feature>
<evidence type="ECO:0000256" key="10">
    <source>
        <dbReference type="ARBA" id="ARBA00034078"/>
    </source>
</evidence>
<keyword evidence="4 12" id="KW-0001">2Fe-2S</keyword>
<keyword evidence="5 12" id="KW-0479">Metal-binding</keyword>
<evidence type="ECO:0000256" key="9">
    <source>
        <dbReference type="ARBA" id="ARBA00023014"/>
    </source>
</evidence>
<dbReference type="Pfam" id="PF10418">
    <property type="entry name" value="DHODB_Fe-S_bind"/>
    <property type="match status" value="1"/>
</dbReference>
<feature type="domain" description="FAD-binding FR-type" evidence="14">
    <location>
        <begin position="2"/>
        <end position="102"/>
    </location>
</feature>
<evidence type="ECO:0000313" key="15">
    <source>
        <dbReference type="EMBL" id="RMA97718.1"/>
    </source>
</evidence>
<evidence type="ECO:0000256" key="13">
    <source>
        <dbReference type="SAM" id="Phobius"/>
    </source>
</evidence>
<dbReference type="InterPro" id="IPR037117">
    <property type="entry name" value="Dihydroorotate_DH_ele_sf"/>
</dbReference>
<dbReference type="Gene3D" id="3.40.50.80">
    <property type="entry name" value="Nucleotide-binding domain of ferredoxin-NADP reductase (FNR) module"/>
    <property type="match status" value="1"/>
</dbReference>
<dbReference type="GO" id="GO:0050660">
    <property type="term" value="F:flavin adenine dinucleotide binding"/>
    <property type="evidence" value="ECO:0007669"/>
    <property type="project" value="InterPro"/>
</dbReference>